<feature type="region of interest" description="Disordered" evidence="1">
    <location>
        <begin position="1"/>
        <end position="50"/>
    </location>
</feature>
<reference evidence="2 3" key="1">
    <citation type="journal article" date="2014" name="Agronomy (Basel)">
        <title>A Draft Genome Sequence for Ensete ventricosum, the Drought-Tolerant Tree Against Hunger.</title>
        <authorList>
            <person name="Harrison J."/>
            <person name="Moore K.A."/>
            <person name="Paszkiewicz K."/>
            <person name="Jones T."/>
            <person name="Grant M."/>
            <person name="Ambacheew D."/>
            <person name="Muzemil S."/>
            <person name="Studholme D.J."/>
        </authorList>
    </citation>
    <scope>NUCLEOTIDE SEQUENCE [LARGE SCALE GENOMIC DNA]</scope>
</reference>
<gene>
    <name evidence="2" type="ORF">B296_00045800</name>
</gene>
<accession>A0A426YNT8</accession>
<protein>
    <submittedName>
        <fullName evidence="2">Uncharacterized protein</fullName>
    </submittedName>
</protein>
<proteinExistence type="predicted"/>
<dbReference type="EMBL" id="AMZH03011161">
    <property type="protein sequence ID" value="RRT53391.1"/>
    <property type="molecule type" value="Genomic_DNA"/>
</dbReference>
<sequence length="123" mass="13536">MSKMPLPEGWGAGVGRTRVQLGEGEEPSVARDEAASTRNKRPGAPRAAQEPMMWHHVVRSTRSHHPVTCRVGSATLNLKVTSQVAPLRKAREAWDWDLTMCHSWLKPCLPALRGVRGVSPPRG</sequence>
<evidence type="ECO:0000313" key="2">
    <source>
        <dbReference type="EMBL" id="RRT53391.1"/>
    </source>
</evidence>
<name>A0A426YNT8_ENSVE</name>
<dbReference type="Proteomes" id="UP000287651">
    <property type="component" value="Unassembled WGS sequence"/>
</dbReference>
<evidence type="ECO:0000313" key="3">
    <source>
        <dbReference type="Proteomes" id="UP000287651"/>
    </source>
</evidence>
<organism evidence="2 3">
    <name type="scientific">Ensete ventricosum</name>
    <name type="common">Abyssinian banana</name>
    <name type="synonym">Musa ensete</name>
    <dbReference type="NCBI Taxonomy" id="4639"/>
    <lineage>
        <taxon>Eukaryota</taxon>
        <taxon>Viridiplantae</taxon>
        <taxon>Streptophyta</taxon>
        <taxon>Embryophyta</taxon>
        <taxon>Tracheophyta</taxon>
        <taxon>Spermatophyta</taxon>
        <taxon>Magnoliopsida</taxon>
        <taxon>Liliopsida</taxon>
        <taxon>Zingiberales</taxon>
        <taxon>Musaceae</taxon>
        <taxon>Ensete</taxon>
    </lineage>
</organism>
<dbReference type="AlphaFoldDB" id="A0A426YNT8"/>
<comment type="caution">
    <text evidence="2">The sequence shown here is derived from an EMBL/GenBank/DDBJ whole genome shotgun (WGS) entry which is preliminary data.</text>
</comment>
<evidence type="ECO:0000256" key="1">
    <source>
        <dbReference type="SAM" id="MobiDB-lite"/>
    </source>
</evidence>